<evidence type="ECO:0000313" key="1">
    <source>
        <dbReference type="EMBL" id="PNX66632.1"/>
    </source>
</evidence>
<comment type="caution">
    <text evidence="1">The sequence shown here is derived from an EMBL/GenBank/DDBJ whole genome shotgun (WGS) entry which is preliminary data.</text>
</comment>
<protein>
    <submittedName>
        <fullName evidence="1">Uncharacterized protein</fullName>
    </submittedName>
</protein>
<sequence length="72" mass="8144">MAQNSGKTSGNSIQIAPCAVQWRHGATYRGIELSNFAQLRHAQYSCAMAQLNLQFPLFCLRNTLPSTWLFFH</sequence>
<organism evidence="1 2">
    <name type="scientific">Trifolium pratense</name>
    <name type="common">Red clover</name>
    <dbReference type="NCBI Taxonomy" id="57577"/>
    <lineage>
        <taxon>Eukaryota</taxon>
        <taxon>Viridiplantae</taxon>
        <taxon>Streptophyta</taxon>
        <taxon>Embryophyta</taxon>
        <taxon>Tracheophyta</taxon>
        <taxon>Spermatophyta</taxon>
        <taxon>Magnoliopsida</taxon>
        <taxon>eudicotyledons</taxon>
        <taxon>Gunneridae</taxon>
        <taxon>Pentapetalae</taxon>
        <taxon>rosids</taxon>
        <taxon>fabids</taxon>
        <taxon>Fabales</taxon>
        <taxon>Fabaceae</taxon>
        <taxon>Papilionoideae</taxon>
        <taxon>50 kb inversion clade</taxon>
        <taxon>NPAAA clade</taxon>
        <taxon>Hologalegina</taxon>
        <taxon>IRL clade</taxon>
        <taxon>Trifolieae</taxon>
        <taxon>Trifolium</taxon>
    </lineage>
</organism>
<reference evidence="1 2" key="1">
    <citation type="journal article" date="2014" name="Am. J. Bot.">
        <title>Genome assembly and annotation for red clover (Trifolium pratense; Fabaceae).</title>
        <authorList>
            <person name="Istvanek J."/>
            <person name="Jaros M."/>
            <person name="Krenek A."/>
            <person name="Repkova J."/>
        </authorList>
    </citation>
    <scope>NUCLEOTIDE SEQUENCE [LARGE SCALE GENOMIC DNA]</scope>
    <source>
        <strain evidence="2">cv. Tatra</strain>
        <tissue evidence="1">Young leaves</tissue>
    </source>
</reference>
<dbReference type="AlphaFoldDB" id="A0A2K3KK28"/>
<feature type="non-terminal residue" evidence="1">
    <location>
        <position position="72"/>
    </location>
</feature>
<proteinExistence type="predicted"/>
<reference evidence="1 2" key="2">
    <citation type="journal article" date="2017" name="Front. Plant Sci.">
        <title>Gene Classification and Mining of Molecular Markers Useful in Red Clover (Trifolium pratense) Breeding.</title>
        <authorList>
            <person name="Istvanek J."/>
            <person name="Dluhosova J."/>
            <person name="Dluhos P."/>
            <person name="Patkova L."/>
            <person name="Nedelnik J."/>
            <person name="Repkova J."/>
        </authorList>
    </citation>
    <scope>NUCLEOTIDE SEQUENCE [LARGE SCALE GENOMIC DNA]</scope>
    <source>
        <strain evidence="2">cv. Tatra</strain>
        <tissue evidence="1">Young leaves</tissue>
    </source>
</reference>
<name>A0A2K3KK28_TRIPR</name>
<dbReference type="Proteomes" id="UP000236291">
    <property type="component" value="Unassembled WGS sequence"/>
</dbReference>
<gene>
    <name evidence="1" type="ORF">L195_g063144</name>
</gene>
<dbReference type="EMBL" id="ASHM01196360">
    <property type="protein sequence ID" value="PNX66632.1"/>
    <property type="molecule type" value="Genomic_DNA"/>
</dbReference>
<accession>A0A2K3KK28</accession>
<evidence type="ECO:0000313" key="2">
    <source>
        <dbReference type="Proteomes" id="UP000236291"/>
    </source>
</evidence>